<dbReference type="GO" id="GO:0110078">
    <property type="term" value="C:TTT Hsp90 cochaperone complex"/>
    <property type="evidence" value="ECO:0007669"/>
    <property type="project" value="InterPro"/>
</dbReference>
<proteinExistence type="inferred from homology"/>
<evidence type="ECO:0000313" key="4">
    <source>
        <dbReference type="EMBL" id="KAF7301516.1"/>
    </source>
</evidence>
<comment type="caution">
    <text evidence="4">The sequence shown here is derived from an EMBL/GenBank/DDBJ whole genome shotgun (WGS) entry which is preliminary data.</text>
</comment>
<feature type="coiled-coil region" evidence="2">
    <location>
        <begin position="30"/>
        <end position="57"/>
    </location>
</feature>
<dbReference type="GeneID" id="59346388"/>
<dbReference type="InterPro" id="IPR016024">
    <property type="entry name" value="ARM-type_fold"/>
</dbReference>
<evidence type="ECO:0000256" key="2">
    <source>
        <dbReference type="SAM" id="Coils"/>
    </source>
</evidence>
<name>A0A8H6W3F6_9AGAR</name>
<evidence type="ECO:0000313" key="5">
    <source>
        <dbReference type="Proteomes" id="UP000636479"/>
    </source>
</evidence>
<sequence>MTDALRVPAEYREFAKIEDPDIIERLEKWKNNSIETLQRLQTRVQQAQTSLSIKETADIVAAVTPLSGAGNWVSDASHAYAHAILQELKVPEPTQSLVAHILLHNVKPVFRANAHPSINPQTGRKLPRPAGGPQATQDLYDSQTWKDHPGVDLTVLWCVQHIPTNAYDEVWHLVVPPLMTLLDDYEAQYKLAGVRIAAAMLDSVPGSLLKRTGVGSLLLEALNRSILVLDSPETPILLPAAVSASLALIELTTTAGSEERFAQLCGILGDSIIGSVWPYSSNRIDALIASIDALPSIFAVLSVGCARYFKVLMAQLVYPLAPLEHQQTTVELQIASLRALTALFRACPQRIAGWKGTILNGVARCWVDTVESPSAENDQVRTELKTVCRDLAAVCPTVQQEEYPQLLALDQTLFSELIQDTKI</sequence>
<organism evidence="4 5">
    <name type="scientific">Mycena indigotica</name>
    <dbReference type="NCBI Taxonomy" id="2126181"/>
    <lineage>
        <taxon>Eukaryota</taxon>
        <taxon>Fungi</taxon>
        <taxon>Dikarya</taxon>
        <taxon>Basidiomycota</taxon>
        <taxon>Agaricomycotina</taxon>
        <taxon>Agaricomycetes</taxon>
        <taxon>Agaricomycetidae</taxon>
        <taxon>Agaricales</taxon>
        <taxon>Marasmiineae</taxon>
        <taxon>Mycenaceae</taxon>
        <taxon>Mycena</taxon>
    </lineage>
</organism>
<dbReference type="OrthoDB" id="6417021at2759"/>
<dbReference type="RefSeq" id="XP_037219516.1">
    <property type="nucleotide sequence ID" value="XM_037363872.1"/>
</dbReference>
<dbReference type="GO" id="GO:0005829">
    <property type="term" value="C:cytosol"/>
    <property type="evidence" value="ECO:0007669"/>
    <property type="project" value="TreeGrafter"/>
</dbReference>
<dbReference type="InterPro" id="IPR018870">
    <property type="entry name" value="Tti2"/>
</dbReference>
<dbReference type="PANTHER" id="PTHR32226:SF2">
    <property type="entry name" value="TELO2-INTERACTING PROTEIN 2"/>
    <property type="match status" value="1"/>
</dbReference>
<dbReference type="EMBL" id="JACAZF010000006">
    <property type="protein sequence ID" value="KAF7301516.1"/>
    <property type="molecule type" value="Genomic_DNA"/>
</dbReference>
<keyword evidence="5" id="KW-1185">Reference proteome</keyword>
<dbReference type="SUPFAM" id="SSF48371">
    <property type="entry name" value="ARM repeat"/>
    <property type="match status" value="1"/>
</dbReference>
<dbReference type="PANTHER" id="PTHR32226">
    <property type="entry name" value="TELO2-INTERACTING PROTEIN 2"/>
    <property type="match status" value="1"/>
</dbReference>
<keyword evidence="2" id="KW-0175">Coiled coil</keyword>
<dbReference type="GO" id="GO:0005634">
    <property type="term" value="C:nucleus"/>
    <property type="evidence" value="ECO:0007669"/>
    <property type="project" value="TreeGrafter"/>
</dbReference>
<evidence type="ECO:0000256" key="1">
    <source>
        <dbReference type="ARBA" id="ARBA00034736"/>
    </source>
</evidence>
<feature type="region of interest" description="Disordered" evidence="3">
    <location>
        <begin position="114"/>
        <end position="136"/>
    </location>
</feature>
<dbReference type="AlphaFoldDB" id="A0A8H6W3F6"/>
<reference evidence="4" key="1">
    <citation type="submission" date="2020-05" db="EMBL/GenBank/DDBJ databases">
        <title>Mycena genomes resolve the evolution of fungal bioluminescence.</title>
        <authorList>
            <person name="Tsai I.J."/>
        </authorList>
    </citation>
    <scope>NUCLEOTIDE SEQUENCE</scope>
    <source>
        <strain evidence="4">171206Taipei</strain>
    </source>
</reference>
<dbReference type="Proteomes" id="UP000636479">
    <property type="component" value="Unassembled WGS sequence"/>
</dbReference>
<evidence type="ECO:0000256" key="3">
    <source>
        <dbReference type="SAM" id="MobiDB-lite"/>
    </source>
</evidence>
<protein>
    <submittedName>
        <fullName evidence="4">Uncharacterized protein</fullName>
    </submittedName>
</protein>
<comment type="similarity">
    <text evidence="1">Belongs to the TTI2 family.</text>
</comment>
<accession>A0A8H6W3F6</accession>
<dbReference type="Pfam" id="PF10521">
    <property type="entry name" value="Tti2"/>
    <property type="match status" value="1"/>
</dbReference>
<gene>
    <name evidence="4" type="ORF">MIND_00717000</name>
</gene>